<evidence type="ECO:0000256" key="1">
    <source>
        <dbReference type="ARBA" id="ARBA00022729"/>
    </source>
</evidence>
<evidence type="ECO:0000259" key="4">
    <source>
        <dbReference type="Pfam" id="PF16331"/>
    </source>
</evidence>
<dbReference type="RefSeq" id="WP_379733034.1">
    <property type="nucleotide sequence ID" value="NZ_JBHRVV010000001.1"/>
</dbReference>
<keyword evidence="2" id="KW-0131">Cell cycle</keyword>
<evidence type="ECO:0000313" key="5">
    <source>
        <dbReference type="EMBL" id="MFC3456941.1"/>
    </source>
</evidence>
<name>A0ABV7PCR0_9BURK</name>
<feature type="domain" description="Outer membrane lipoprotein BamD-like" evidence="3">
    <location>
        <begin position="130"/>
        <end position="251"/>
    </location>
</feature>
<comment type="subcellular location">
    <subcellularLocation>
        <location evidence="2">Periplasm</location>
    </subcellularLocation>
</comment>
<dbReference type="InterPro" id="IPR039565">
    <property type="entry name" value="BamD-like"/>
</dbReference>
<keyword evidence="6" id="KW-1185">Reference proteome</keyword>
<dbReference type="Proteomes" id="UP001595665">
    <property type="component" value="Unassembled WGS sequence"/>
</dbReference>
<comment type="function">
    <text evidence="2">Mediates coordination of peptidoglycan synthesis and outer membrane constriction during cell division.</text>
</comment>
<dbReference type="EMBL" id="JBHRVV010000001">
    <property type="protein sequence ID" value="MFC3456941.1"/>
    <property type="molecule type" value="Genomic_DNA"/>
</dbReference>
<dbReference type="HAMAP" id="MF_02066">
    <property type="entry name" value="CpoB"/>
    <property type="match status" value="1"/>
</dbReference>
<keyword evidence="2" id="KW-0574">Periplasm</keyword>
<feature type="domain" description="YbgF trimerisation" evidence="4">
    <location>
        <begin position="54"/>
        <end position="117"/>
    </location>
</feature>
<feature type="coiled-coil region" evidence="2">
    <location>
        <begin position="70"/>
        <end position="97"/>
    </location>
</feature>
<reference evidence="6" key="1">
    <citation type="journal article" date="2019" name="Int. J. Syst. Evol. Microbiol.">
        <title>The Global Catalogue of Microorganisms (GCM) 10K type strain sequencing project: providing services to taxonomists for standard genome sequencing and annotation.</title>
        <authorList>
            <consortium name="The Broad Institute Genomics Platform"/>
            <consortium name="The Broad Institute Genome Sequencing Center for Infectious Disease"/>
            <person name="Wu L."/>
            <person name="Ma J."/>
        </authorList>
    </citation>
    <scope>NUCLEOTIDE SEQUENCE [LARGE SCALE GENOMIC DNA]</scope>
    <source>
        <strain evidence="6">CCM 7480</strain>
    </source>
</reference>
<feature type="signal peptide" evidence="2">
    <location>
        <begin position="1"/>
        <end position="24"/>
    </location>
</feature>
<protein>
    <recommendedName>
        <fullName evidence="2">Cell division coordinator CpoB</fullName>
    </recommendedName>
</protein>
<proteinExistence type="inferred from homology"/>
<comment type="caution">
    <text evidence="5">The sequence shown here is derived from an EMBL/GenBank/DDBJ whole genome shotgun (WGS) entry which is preliminary data.</text>
</comment>
<sequence precursor="true">MMKLVPSRLACLLIAAWLPLQASAGILEDDEARKAILDLRAKVDNIARDLSGRLDNKADKSATLDMLNQHEQTMSEIAKLRGQIEVLANEVAKAQNAQRTLYADLDARMKKLEPQQTTIDGQSVAVLPSEKQAYDAAMTTFQSGDYKAAAAALQDFVKRYPESAYAANAQYWLGNAYYAQRDYKKAIAAQEVVTTTYAGSPKAADAMLNMATSYAELKDLARAKKTLQQLVSKFPGTPAAQSAKDRLAVLK</sequence>
<dbReference type="Gene3D" id="1.25.40.10">
    <property type="entry name" value="Tetratricopeptide repeat domain"/>
    <property type="match status" value="1"/>
</dbReference>
<dbReference type="SUPFAM" id="SSF48452">
    <property type="entry name" value="TPR-like"/>
    <property type="match status" value="1"/>
</dbReference>
<organism evidence="5 6">
    <name type="scientific">Massilia haematophila</name>
    <dbReference type="NCBI Taxonomy" id="457923"/>
    <lineage>
        <taxon>Bacteria</taxon>
        <taxon>Pseudomonadati</taxon>
        <taxon>Pseudomonadota</taxon>
        <taxon>Betaproteobacteria</taxon>
        <taxon>Burkholderiales</taxon>
        <taxon>Oxalobacteraceae</taxon>
        <taxon>Telluria group</taxon>
        <taxon>Massilia</taxon>
    </lineage>
</organism>
<keyword evidence="2" id="KW-0132">Cell division</keyword>
<dbReference type="InterPro" id="IPR032519">
    <property type="entry name" value="YbgF_tri"/>
</dbReference>
<evidence type="ECO:0000256" key="2">
    <source>
        <dbReference type="HAMAP-Rule" id="MF_02066"/>
    </source>
</evidence>
<dbReference type="NCBIfam" id="TIGR02795">
    <property type="entry name" value="tol_pal_ybgF"/>
    <property type="match status" value="1"/>
</dbReference>
<feature type="chain" id="PRO_5044944153" description="Cell division coordinator CpoB" evidence="2">
    <location>
        <begin position="25"/>
        <end position="251"/>
    </location>
</feature>
<keyword evidence="2" id="KW-0175">Coiled coil</keyword>
<dbReference type="Gene3D" id="1.20.5.110">
    <property type="match status" value="1"/>
</dbReference>
<comment type="similarity">
    <text evidence="2">Belongs to the CpoB family.</text>
</comment>
<dbReference type="InterPro" id="IPR011990">
    <property type="entry name" value="TPR-like_helical_dom_sf"/>
</dbReference>
<gene>
    <name evidence="5" type="primary">ybgF</name>
    <name evidence="2" type="synonym">cpoB</name>
    <name evidence="5" type="ORF">ACFOPH_01565</name>
</gene>
<dbReference type="Pfam" id="PF13525">
    <property type="entry name" value="YfiO"/>
    <property type="match status" value="1"/>
</dbReference>
<dbReference type="InterPro" id="IPR034706">
    <property type="entry name" value="CpoB"/>
</dbReference>
<evidence type="ECO:0000259" key="3">
    <source>
        <dbReference type="Pfam" id="PF13525"/>
    </source>
</evidence>
<accession>A0ABV7PCR0</accession>
<evidence type="ECO:0000313" key="6">
    <source>
        <dbReference type="Proteomes" id="UP001595665"/>
    </source>
</evidence>
<dbReference type="Pfam" id="PF16331">
    <property type="entry name" value="TolA_bind_tri"/>
    <property type="match status" value="1"/>
</dbReference>
<dbReference type="InterPro" id="IPR014162">
    <property type="entry name" value="CpoB_C"/>
</dbReference>
<keyword evidence="1 2" id="KW-0732">Signal</keyword>